<dbReference type="GO" id="GO:0006886">
    <property type="term" value="P:intracellular protein transport"/>
    <property type="evidence" value="ECO:0007669"/>
    <property type="project" value="InterPro"/>
</dbReference>
<evidence type="ECO:0000259" key="2">
    <source>
        <dbReference type="Pfam" id="PF04840"/>
    </source>
</evidence>
<protein>
    <recommendedName>
        <fullName evidence="6">Vacuolar protein sorting-associated protein 16 homolog</fullName>
    </recommendedName>
</protein>
<sequence>LAMVRDTTKLIQSSSTQHQLSTQIQIYTLSGVLINRIKWDKLRLIGLGWTNEDSLACVFEDGTVNVYELFGEFKTFSLGLTNGVRVAEVKFWDTGLIALTSDSKFVYIEDYSQPLAQTLHFHPTEGDDTIHSWCLIPPELSLSKHVEVLLATKNTVIALDSQSANDQLLQQGPFIHIELSPNGKLLCLITFDCQALVVSSDFHKKYLEQDLSSLENVLKLAWCGNDLLLLHTPESTTMLGPFGDFTQLFFDGHTVHFSTESDGILIISQSGVDFLTKLDNSTESLFGIGSTSPSAMLFEALDHFNKKSPKADENIRNIGNKLESAVNSCIEAAGQQWSVDLQKQLLKAASFGKSFLYEFNPSPFIEMATTLRVLNCLRHPSVGLPLTLHQYKNILGPQKVLKRLLSLRKHLLAIKVCEHLKWKTDDVIIDWACTKIRCSIEDEEATSRIILNKIGDDKPGLAYHQVAKVANEMGLYKLAIKLLDREPKTSRQIPMLLNMNQDGLALQKAILSGDPNLVYLVLQMLQRKLPLGDFFQILSKFPVASSLFELNVKNQDPQLLKDFYYQEDRGLDRVIFDIQHSYNSKSVEEVIEIWKDGSKRFGGVKELGNSGQLMEEQIALLKIQSELETKTRQPFVGLSLSDTVILAAKLDDQNSVNLLKSNFNYKFWWLKLKGLVQARNWEGLEQFSKIKKSPIGYLPFYKACVTAKQPNQAMRYVPKCDAQLRPKLFLNIKAYREAGQEAFNLKDSNMLR</sequence>
<gene>
    <name evidence="4" type="ORF">CONCODRAFT_44893</name>
</gene>
<evidence type="ECO:0000313" key="5">
    <source>
        <dbReference type="Proteomes" id="UP000070444"/>
    </source>
</evidence>
<dbReference type="GO" id="GO:0003779">
    <property type="term" value="F:actin binding"/>
    <property type="evidence" value="ECO:0007669"/>
    <property type="project" value="TreeGrafter"/>
</dbReference>
<feature type="domain" description="Vps16 C-terminal" evidence="2">
    <location>
        <begin position="462"/>
        <end position="751"/>
    </location>
</feature>
<dbReference type="GO" id="GO:0005768">
    <property type="term" value="C:endosome"/>
    <property type="evidence" value="ECO:0007669"/>
    <property type="project" value="UniProtKB-ARBA"/>
</dbReference>
<dbReference type="Proteomes" id="UP000070444">
    <property type="component" value="Unassembled WGS sequence"/>
</dbReference>
<dbReference type="PIRSF" id="PIRSF007949">
    <property type="entry name" value="VPS16"/>
    <property type="match status" value="1"/>
</dbReference>
<evidence type="ECO:0000259" key="3">
    <source>
        <dbReference type="Pfam" id="PF04841"/>
    </source>
</evidence>
<dbReference type="STRING" id="796925.A0A137NQE3"/>
<keyword evidence="5" id="KW-1185">Reference proteome</keyword>
<dbReference type="AlphaFoldDB" id="A0A137NQE3"/>
<dbReference type="PANTHER" id="PTHR12811">
    <property type="entry name" value="VACUOLAR PROTEIN SORTING VPS16"/>
    <property type="match status" value="1"/>
</dbReference>
<dbReference type="InterPro" id="IPR006925">
    <property type="entry name" value="Vps16_C"/>
</dbReference>
<feature type="non-terminal residue" evidence="4">
    <location>
        <position position="1"/>
    </location>
</feature>
<dbReference type="InterPro" id="IPR038132">
    <property type="entry name" value="Vps16_C_sf"/>
</dbReference>
<name>A0A137NQE3_CONC2</name>
<accession>A0A137NQE3</accession>
<dbReference type="GO" id="GO:0042144">
    <property type="term" value="P:vacuole fusion, non-autophagic"/>
    <property type="evidence" value="ECO:0007669"/>
    <property type="project" value="TreeGrafter"/>
</dbReference>
<dbReference type="InterPro" id="IPR006926">
    <property type="entry name" value="Vps16_N"/>
</dbReference>
<dbReference type="GO" id="GO:0016197">
    <property type="term" value="P:endosomal transport"/>
    <property type="evidence" value="ECO:0007669"/>
    <property type="project" value="TreeGrafter"/>
</dbReference>
<dbReference type="GO" id="GO:0030897">
    <property type="term" value="C:HOPS complex"/>
    <property type="evidence" value="ECO:0007669"/>
    <property type="project" value="TreeGrafter"/>
</dbReference>
<reference evidence="4 5" key="1">
    <citation type="journal article" date="2015" name="Genome Biol. Evol.">
        <title>Phylogenomic analyses indicate that early fungi evolved digesting cell walls of algal ancestors of land plants.</title>
        <authorList>
            <person name="Chang Y."/>
            <person name="Wang S."/>
            <person name="Sekimoto S."/>
            <person name="Aerts A.L."/>
            <person name="Choi C."/>
            <person name="Clum A."/>
            <person name="LaButti K.M."/>
            <person name="Lindquist E.A."/>
            <person name="Yee Ngan C."/>
            <person name="Ohm R.A."/>
            <person name="Salamov A.A."/>
            <person name="Grigoriev I.V."/>
            <person name="Spatafora J.W."/>
            <person name="Berbee M.L."/>
        </authorList>
    </citation>
    <scope>NUCLEOTIDE SEQUENCE [LARGE SCALE GENOMIC DNA]</scope>
    <source>
        <strain evidence="4 5">NRRL 28638</strain>
    </source>
</reference>
<dbReference type="InterPro" id="IPR016534">
    <property type="entry name" value="VPS16"/>
</dbReference>
<dbReference type="PANTHER" id="PTHR12811:SF0">
    <property type="entry name" value="VACUOLAR PROTEIN SORTING-ASSOCIATED PROTEIN 16 HOMOLOG"/>
    <property type="match status" value="1"/>
</dbReference>
<dbReference type="InterPro" id="IPR036322">
    <property type="entry name" value="WD40_repeat_dom_sf"/>
</dbReference>
<feature type="domain" description="Vps16 N-terminal" evidence="3">
    <location>
        <begin position="2"/>
        <end position="365"/>
    </location>
</feature>
<dbReference type="SUPFAM" id="SSF50978">
    <property type="entry name" value="WD40 repeat-like"/>
    <property type="match status" value="1"/>
</dbReference>
<proteinExistence type="inferred from homology"/>
<dbReference type="Pfam" id="PF04840">
    <property type="entry name" value="Vps16_C"/>
    <property type="match status" value="1"/>
</dbReference>
<evidence type="ECO:0000256" key="1">
    <source>
        <dbReference type="ARBA" id="ARBA00009250"/>
    </source>
</evidence>
<evidence type="ECO:0000313" key="4">
    <source>
        <dbReference type="EMBL" id="KXN64938.1"/>
    </source>
</evidence>
<evidence type="ECO:0008006" key="6">
    <source>
        <dbReference type="Google" id="ProtNLM"/>
    </source>
</evidence>
<organism evidence="4 5">
    <name type="scientific">Conidiobolus coronatus (strain ATCC 28846 / CBS 209.66 / NRRL 28638)</name>
    <name type="common">Delacroixia coronata</name>
    <dbReference type="NCBI Taxonomy" id="796925"/>
    <lineage>
        <taxon>Eukaryota</taxon>
        <taxon>Fungi</taxon>
        <taxon>Fungi incertae sedis</taxon>
        <taxon>Zoopagomycota</taxon>
        <taxon>Entomophthoromycotina</taxon>
        <taxon>Entomophthoromycetes</taxon>
        <taxon>Entomophthorales</taxon>
        <taxon>Ancylistaceae</taxon>
        <taxon>Conidiobolus</taxon>
    </lineage>
</organism>
<dbReference type="OrthoDB" id="1792at2759"/>
<dbReference type="EMBL" id="KQ965056">
    <property type="protein sequence ID" value="KXN64938.1"/>
    <property type="molecule type" value="Genomic_DNA"/>
</dbReference>
<dbReference type="Gene3D" id="1.10.150.780">
    <property type="entry name" value="Vps16, C-terminal region"/>
    <property type="match status" value="1"/>
</dbReference>
<dbReference type="Pfam" id="PF04841">
    <property type="entry name" value="Vps16_N"/>
    <property type="match status" value="1"/>
</dbReference>
<comment type="similarity">
    <text evidence="1">Belongs to the VPS16 family.</text>
</comment>
<dbReference type="OMA" id="WCGDDCL"/>